<evidence type="ECO:0000313" key="1">
    <source>
        <dbReference type="EMBL" id="GAI82961.1"/>
    </source>
</evidence>
<proteinExistence type="predicted"/>
<dbReference type="EMBL" id="BARW01008305">
    <property type="protein sequence ID" value="GAI82961.1"/>
    <property type="molecule type" value="Genomic_DNA"/>
</dbReference>
<gene>
    <name evidence="1" type="ORF">S12H4_17069</name>
</gene>
<name>X1SV31_9ZZZZ</name>
<dbReference type="AlphaFoldDB" id="X1SV31"/>
<comment type="caution">
    <text evidence="1">The sequence shown here is derived from an EMBL/GenBank/DDBJ whole genome shotgun (WGS) entry which is preliminary data.</text>
</comment>
<protein>
    <submittedName>
        <fullName evidence="1">Uncharacterized protein</fullName>
    </submittedName>
</protein>
<organism evidence="1">
    <name type="scientific">marine sediment metagenome</name>
    <dbReference type="NCBI Taxonomy" id="412755"/>
    <lineage>
        <taxon>unclassified sequences</taxon>
        <taxon>metagenomes</taxon>
        <taxon>ecological metagenomes</taxon>
    </lineage>
</organism>
<reference evidence="1" key="1">
    <citation type="journal article" date="2014" name="Front. Microbiol.">
        <title>High frequency of phylogenetically diverse reductive dehalogenase-homologous genes in deep subseafloor sedimentary metagenomes.</title>
        <authorList>
            <person name="Kawai M."/>
            <person name="Futagami T."/>
            <person name="Toyoda A."/>
            <person name="Takaki Y."/>
            <person name="Nishi S."/>
            <person name="Hori S."/>
            <person name="Arai W."/>
            <person name="Tsubouchi T."/>
            <person name="Morono Y."/>
            <person name="Uchiyama I."/>
            <person name="Ito T."/>
            <person name="Fujiyama A."/>
            <person name="Inagaki F."/>
            <person name="Takami H."/>
        </authorList>
    </citation>
    <scope>NUCLEOTIDE SEQUENCE</scope>
    <source>
        <strain evidence="1">Expedition CK06-06</strain>
    </source>
</reference>
<accession>X1SV31</accession>
<sequence>MVTKSYSEPLDDIERAQIEIDFSAGSITIDSLSPTSPNFVEANSEVRNSQQTMKVKFHQQDGEGNLYLSPANQQFWGEGGIRWEVSLTRNIPLAINIKSAASDMNLDFSKLKVTELRLDVDVGNYKVTMPSSAGTTHAYIEADVANIEVTIPDKVAARIQVDADLSATDIDKRRFPQQGDYYVSPDFDSAQNRIELEIDSDVGRVQVR</sequence>